<comment type="caution">
    <text evidence="2">The sequence shown here is derived from an EMBL/GenBank/DDBJ whole genome shotgun (WGS) entry which is preliminary data.</text>
</comment>
<dbReference type="Gene3D" id="3.40.710.10">
    <property type="entry name" value="DD-peptidase/beta-lactamase superfamily"/>
    <property type="match status" value="1"/>
</dbReference>
<evidence type="ECO:0000313" key="3">
    <source>
        <dbReference type="Proteomes" id="UP001500635"/>
    </source>
</evidence>
<dbReference type="Proteomes" id="UP001500635">
    <property type="component" value="Unassembled WGS sequence"/>
</dbReference>
<reference evidence="3" key="1">
    <citation type="journal article" date="2019" name="Int. J. Syst. Evol. Microbiol.">
        <title>The Global Catalogue of Microorganisms (GCM) 10K type strain sequencing project: providing services to taxonomists for standard genome sequencing and annotation.</title>
        <authorList>
            <consortium name="The Broad Institute Genomics Platform"/>
            <consortium name="The Broad Institute Genome Sequencing Center for Infectious Disease"/>
            <person name="Wu L."/>
            <person name="Ma J."/>
        </authorList>
    </citation>
    <scope>NUCLEOTIDE SEQUENCE [LARGE SCALE GENOMIC DNA]</scope>
    <source>
        <strain evidence="3">JCM 17688</strain>
    </source>
</reference>
<organism evidence="2 3">
    <name type="scientific">Tsukamurella soli</name>
    <dbReference type="NCBI Taxonomy" id="644556"/>
    <lineage>
        <taxon>Bacteria</taxon>
        <taxon>Bacillati</taxon>
        <taxon>Actinomycetota</taxon>
        <taxon>Actinomycetes</taxon>
        <taxon>Mycobacteriales</taxon>
        <taxon>Tsukamurellaceae</taxon>
        <taxon>Tsukamurella</taxon>
    </lineage>
</organism>
<feature type="chain" id="PRO_5045235129" description="Beta-lactamase class A" evidence="1">
    <location>
        <begin position="17"/>
        <end position="243"/>
    </location>
</feature>
<proteinExistence type="predicted"/>
<keyword evidence="1" id="KW-0732">Signal</keyword>
<keyword evidence="3" id="KW-1185">Reference proteome</keyword>
<dbReference type="EMBL" id="BAABFR010000084">
    <property type="protein sequence ID" value="GAA4401040.1"/>
    <property type="molecule type" value="Genomic_DNA"/>
</dbReference>
<evidence type="ECO:0000256" key="1">
    <source>
        <dbReference type="SAM" id="SignalP"/>
    </source>
</evidence>
<gene>
    <name evidence="2" type="ORF">GCM10023147_40230</name>
</gene>
<sequence length="243" mass="23826">MAAAALAVAPAAVAQAAPGLVGGFAAVQRAAGAPIGVAIAPGGGRAAIVLGDDGGGSAWSTIKVPIAVAAEQRFGSSLSADMSAAIVHSDNAAAERLWAALGTGSRAAAAVQRVIRAGGDGATVVDAENGWGLTPWTNANEATFAAHLACIRGAGPVMALMRGVDGTQRWGAATLPGAAVKGGWSPSGGRYVVRQMAVISTPTGQAGVSMSTVAPTFTAGTRVLDRVGAWLRANQAQLPGGHC</sequence>
<evidence type="ECO:0008006" key="4">
    <source>
        <dbReference type="Google" id="ProtNLM"/>
    </source>
</evidence>
<dbReference type="SUPFAM" id="SSF56601">
    <property type="entry name" value="beta-lactamase/transpeptidase-like"/>
    <property type="match status" value="1"/>
</dbReference>
<dbReference type="InterPro" id="IPR012338">
    <property type="entry name" value="Beta-lactam/transpept-like"/>
</dbReference>
<name>A0ABP8K661_9ACTN</name>
<accession>A0ABP8K661</accession>
<evidence type="ECO:0000313" key="2">
    <source>
        <dbReference type="EMBL" id="GAA4401040.1"/>
    </source>
</evidence>
<dbReference type="RefSeq" id="WP_344999396.1">
    <property type="nucleotide sequence ID" value="NZ_BAABFR010000084.1"/>
</dbReference>
<protein>
    <recommendedName>
        <fullName evidence="4">Beta-lactamase class A</fullName>
    </recommendedName>
</protein>
<feature type="signal peptide" evidence="1">
    <location>
        <begin position="1"/>
        <end position="16"/>
    </location>
</feature>